<protein>
    <recommendedName>
        <fullName evidence="5">CBS domain-containing protein</fullName>
    </recommendedName>
</protein>
<keyword evidence="4" id="KW-0812">Transmembrane</keyword>
<dbReference type="SUPFAM" id="SSF54631">
    <property type="entry name" value="CBS-domain pair"/>
    <property type="match status" value="2"/>
</dbReference>
<dbReference type="PANTHER" id="PTHR43080">
    <property type="entry name" value="CBS DOMAIN-CONTAINING PROTEIN CBSX3, MITOCHONDRIAL"/>
    <property type="match status" value="1"/>
</dbReference>
<dbReference type="Pfam" id="PF00571">
    <property type="entry name" value="CBS"/>
    <property type="match status" value="4"/>
</dbReference>
<evidence type="ECO:0000256" key="4">
    <source>
        <dbReference type="SAM" id="Phobius"/>
    </source>
</evidence>
<evidence type="ECO:0000256" key="2">
    <source>
        <dbReference type="PROSITE-ProRule" id="PRU00703"/>
    </source>
</evidence>
<keyword evidence="1 2" id="KW-0129">CBS domain</keyword>
<evidence type="ECO:0000313" key="7">
    <source>
        <dbReference type="Proteomes" id="UP000245609"/>
    </source>
</evidence>
<reference evidence="6 7" key="1">
    <citation type="journal article" date="2018" name="MBio">
        <title>Comparative Genomics Reveals the Core Gene Toolbox for the Fungus-Insect Symbiosis.</title>
        <authorList>
            <person name="Wang Y."/>
            <person name="Stata M."/>
            <person name="Wang W."/>
            <person name="Stajich J.E."/>
            <person name="White M.M."/>
            <person name="Moncalvo J.M."/>
        </authorList>
    </citation>
    <scope>NUCLEOTIDE SEQUENCE [LARGE SCALE GENOMIC DNA]</scope>
    <source>
        <strain evidence="6 7">SC-DP-2</strain>
    </source>
</reference>
<keyword evidence="7" id="KW-1185">Reference proteome</keyword>
<dbReference type="PANTHER" id="PTHR43080:SF2">
    <property type="entry name" value="CBS DOMAIN-CONTAINING PROTEIN"/>
    <property type="match status" value="1"/>
</dbReference>
<dbReference type="InterPro" id="IPR000644">
    <property type="entry name" value="CBS_dom"/>
</dbReference>
<evidence type="ECO:0000256" key="1">
    <source>
        <dbReference type="ARBA" id="ARBA00023122"/>
    </source>
</evidence>
<dbReference type="SMART" id="SM00116">
    <property type="entry name" value="CBS"/>
    <property type="match status" value="4"/>
</dbReference>
<name>A0A2T9ZKN9_9FUNG</name>
<comment type="caution">
    <text evidence="6">The sequence shown here is derived from an EMBL/GenBank/DDBJ whole genome shotgun (WGS) entry which is preliminary data.</text>
</comment>
<keyword evidence="4" id="KW-1133">Transmembrane helix</keyword>
<feature type="domain" description="CBS" evidence="5">
    <location>
        <begin position="6"/>
        <end position="71"/>
    </location>
</feature>
<dbReference type="PROSITE" id="PS51371">
    <property type="entry name" value="CBS"/>
    <property type="match status" value="4"/>
</dbReference>
<gene>
    <name evidence="6" type="ORF">BB560_000360</name>
</gene>
<feature type="domain" description="CBS" evidence="5">
    <location>
        <begin position="244"/>
        <end position="303"/>
    </location>
</feature>
<dbReference type="AlphaFoldDB" id="A0A2T9ZKN9"/>
<feature type="compositionally biased region" description="Polar residues" evidence="3">
    <location>
        <begin position="332"/>
        <end position="348"/>
    </location>
</feature>
<feature type="transmembrane region" description="Helical" evidence="4">
    <location>
        <begin position="573"/>
        <end position="593"/>
    </location>
</feature>
<feature type="domain" description="CBS" evidence="5">
    <location>
        <begin position="77"/>
        <end position="134"/>
    </location>
</feature>
<feature type="region of interest" description="Disordered" evidence="3">
    <location>
        <begin position="327"/>
        <end position="363"/>
    </location>
</feature>
<dbReference type="EMBL" id="MBFS01000037">
    <property type="protein sequence ID" value="PVV05122.1"/>
    <property type="molecule type" value="Genomic_DNA"/>
</dbReference>
<evidence type="ECO:0000259" key="5">
    <source>
        <dbReference type="PROSITE" id="PS51371"/>
    </source>
</evidence>
<accession>A0A2T9ZKN9</accession>
<organism evidence="6 7">
    <name type="scientific">Smittium megazygosporum</name>
    <dbReference type="NCBI Taxonomy" id="133381"/>
    <lineage>
        <taxon>Eukaryota</taxon>
        <taxon>Fungi</taxon>
        <taxon>Fungi incertae sedis</taxon>
        <taxon>Zoopagomycota</taxon>
        <taxon>Kickxellomycotina</taxon>
        <taxon>Harpellomycetes</taxon>
        <taxon>Harpellales</taxon>
        <taxon>Legeriomycetaceae</taxon>
        <taxon>Smittium</taxon>
    </lineage>
</organism>
<dbReference type="Gene3D" id="3.10.580.10">
    <property type="entry name" value="CBS-domain"/>
    <property type="match status" value="2"/>
</dbReference>
<feature type="domain" description="CBS" evidence="5">
    <location>
        <begin position="179"/>
        <end position="238"/>
    </location>
</feature>
<keyword evidence="4" id="KW-0472">Membrane</keyword>
<evidence type="ECO:0000313" key="6">
    <source>
        <dbReference type="EMBL" id="PVV05122.1"/>
    </source>
</evidence>
<sequence>MLSKLLLKNQQNLSTFSIGKHVNLLEASEIMAAKRIDSLLVVDEHENLNGIFTSNDIAFKLVALGKEAHLTPAIDIATADPITIGMDESNMQALEIMISYRIRHLPVSNFEGNVIGMLDIMSCMNEEFDNISKSSLSAFLLYKNQSNSISPESIHVPLGYYDNEQVKRILYPNVGSVVGLKPTVYVSPDTNIMVAAQKMQETKTTAALVLQADKLVGILTTKDIVMRVVAADRNPNETLVFEAMTPHPDTISYENTCIQALEQMQRKKYLNIPVVDRFGEVYGVVGVLDLCIAVIETFKEHKLALNMLETTSVENLDTLIQNQIETAADHNSYPNMNNPETASLSSELSKAHSNKHQNPSFQNFPAAKGNKKEFYSLDSMSNSSKMSKYTYRQNEVFSNTSTNPVDDMRRYEVRSDLKRSSILGSSINSVIMDGKIKYKFKAPNGNIYRFKTETPDLKTLSSLVFNSLTESGLSNPGEVLEVFDIMYLDSEDDYIQIKNDDDLELAIKQTIHAERTFISIKLSERSVTGKSLEHSINAPESSESILPSLEDAPNAYSPKSSNINTQLFSNSTFIKAIFGVSFAVLISAIFIRYRANN</sequence>
<dbReference type="SUPFAM" id="SSF54277">
    <property type="entry name" value="CAD &amp; PB1 domains"/>
    <property type="match status" value="1"/>
</dbReference>
<dbReference type="InterPro" id="IPR051257">
    <property type="entry name" value="Diverse_CBS-Domain"/>
</dbReference>
<dbReference type="OrthoDB" id="418595at2759"/>
<dbReference type="STRING" id="133381.A0A2T9ZKN9"/>
<proteinExistence type="predicted"/>
<dbReference type="Proteomes" id="UP000245609">
    <property type="component" value="Unassembled WGS sequence"/>
</dbReference>
<evidence type="ECO:0000256" key="3">
    <source>
        <dbReference type="SAM" id="MobiDB-lite"/>
    </source>
</evidence>
<dbReference type="InterPro" id="IPR046342">
    <property type="entry name" value="CBS_dom_sf"/>
</dbReference>